<feature type="non-terminal residue" evidence="1">
    <location>
        <position position="1"/>
    </location>
</feature>
<dbReference type="SUPFAM" id="SSF53649">
    <property type="entry name" value="Alkaline phosphatase-like"/>
    <property type="match status" value="1"/>
</dbReference>
<evidence type="ECO:0008006" key="3">
    <source>
        <dbReference type="Google" id="ProtNLM"/>
    </source>
</evidence>
<proteinExistence type="predicted"/>
<comment type="caution">
    <text evidence="1">The sequence shown here is derived from an EMBL/GenBank/DDBJ whole genome shotgun (WGS) entry which is preliminary data.</text>
</comment>
<organism evidence="1 2">
    <name type="scientific">Eiseniibacteriota bacterium</name>
    <dbReference type="NCBI Taxonomy" id="2212470"/>
    <lineage>
        <taxon>Bacteria</taxon>
        <taxon>Candidatus Eiseniibacteriota</taxon>
    </lineage>
</organism>
<gene>
    <name evidence="1" type="ORF">ACFL6M_07300</name>
</gene>
<protein>
    <recommendedName>
        <fullName evidence="3">N-sulphoglucosamine sulphohydrolase C-terminal domain-containing protein</fullName>
    </recommendedName>
</protein>
<accession>A0ABV6YM28</accession>
<reference evidence="1 2" key="1">
    <citation type="submission" date="2024-09" db="EMBL/GenBank/DDBJ databases">
        <authorList>
            <person name="D'Angelo T."/>
        </authorList>
    </citation>
    <scope>NUCLEOTIDE SEQUENCE [LARGE SCALE GENOMIC DNA]</scope>
    <source>
        <strain evidence="1">SAG AM-320-E07</strain>
    </source>
</reference>
<dbReference type="InterPro" id="IPR017850">
    <property type="entry name" value="Alkaline_phosphatase_core_sf"/>
</dbReference>
<sequence>GWAPLRSMVTSDWQYIEVPRAELYHLQTDPAQEVNVIEEFPDVAKRMREELLTLTAEMEPPATTTETLDPETRRQLESLGYIGGSHCPIPRTCTMCIFSTVRQPVRSVAGNSPKRSGSSNLLS</sequence>
<dbReference type="Gene3D" id="3.40.720.10">
    <property type="entry name" value="Alkaline Phosphatase, subunit A"/>
    <property type="match status" value="1"/>
</dbReference>
<evidence type="ECO:0000313" key="2">
    <source>
        <dbReference type="Proteomes" id="UP001593833"/>
    </source>
</evidence>
<dbReference type="Proteomes" id="UP001593833">
    <property type="component" value="Unassembled WGS sequence"/>
</dbReference>
<keyword evidence="2" id="KW-1185">Reference proteome</keyword>
<evidence type="ECO:0000313" key="1">
    <source>
        <dbReference type="EMBL" id="MFC1573388.1"/>
    </source>
</evidence>
<dbReference type="EMBL" id="JBHPKH010000145">
    <property type="protein sequence ID" value="MFC1573388.1"/>
    <property type="molecule type" value="Genomic_DNA"/>
</dbReference>
<name>A0ABV6YM28_UNCEI</name>